<evidence type="ECO:0000313" key="2">
    <source>
        <dbReference type="Proteomes" id="UP001589576"/>
    </source>
</evidence>
<dbReference type="CDD" id="cd00754">
    <property type="entry name" value="Ubl_MoaD"/>
    <property type="match status" value="1"/>
</dbReference>
<keyword evidence="2" id="KW-1185">Reference proteome</keyword>
<comment type="caution">
    <text evidence="1">The sequence shown here is derived from an EMBL/GenBank/DDBJ whole genome shotgun (WGS) entry which is preliminary data.</text>
</comment>
<reference evidence="1 2" key="1">
    <citation type="submission" date="2024-09" db="EMBL/GenBank/DDBJ databases">
        <authorList>
            <person name="Sun Q."/>
            <person name="Mori K."/>
        </authorList>
    </citation>
    <scope>NUCLEOTIDE SEQUENCE [LARGE SCALE GENOMIC DNA]</scope>
    <source>
        <strain evidence="1 2">CECT 8460</strain>
    </source>
</reference>
<gene>
    <name evidence="1" type="ORF">ACFFUU_01510</name>
</gene>
<dbReference type="InterPro" id="IPR012675">
    <property type="entry name" value="Beta-grasp_dom_sf"/>
</dbReference>
<sequence>MEITLKYFGIIADITQKTEESLFIDDTSNTLKRLQSKIEIIYPKILVINYSIAVNKKFLQNDILLKNQDIVAFLPPFAGG</sequence>
<dbReference type="Gene3D" id="3.10.20.30">
    <property type="match status" value="1"/>
</dbReference>
<dbReference type="RefSeq" id="WP_290284870.1">
    <property type="nucleotide sequence ID" value="NZ_JAUFQN010000019.1"/>
</dbReference>
<dbReference type="InterPro" id="IPR003749">
    <property type="entry name" value="ThiS/MoaD-like"/>
</dbReference>
<proteinExistence type="predicted"/>
<dbReference type="Proteomes" id="UP001589576">
    <property type="component" value="Unassembled WGS sequence"/>
</dbReference>
<dbReference type="Pfam" id="PF02597">
    <property type="entry name" value="ThiS"/>
    <property type="match status" value="1"/>
</dbReference>
<organism evidence="1 2">
    <name type="scientific">Flavobacterium paronense</name>
    <dbReference type="NCBI Taxonomy" id="1392775"/>
    <lineage>
        <taxon>Bacteria</taxon>
        <taxon>Pseudomonadati</taxon>
        <taxon>Bacteroidota</taxon>
        <taxon>Flavobacteriia</taxon>
        <taxon>Flavobacteriales</taxon>
        <taxon>Flavobacteriaceae</taxon>
        <taxon>Flavobacterium</taxon>
    </lineage>
</organism>
<name>A0ABV5GB03_9FLAO</name>
<dbReference type="InterPro" id="IPR016155">
    <property type="entry name" value="Mopterin_synth/thiamin_S_b"/>
</dbReference>
<protein>
    <submittedName>
        <fullName evidence="1">MoaD/ThiS family protein</fullName>
    </submittedName>
</protein>
<dbReference type="EMBL" id="JBHMFB010000003">
    <property type="protein sequence ID" value="MFB9088273.1"/>
    <property type="molecule type" value="Genomic_DNA"/>
</dbReference>
<evidence type="ECO:0000313" key="1">
    <source>
        <dbReference type="EMBL" id="MFB9088273.1"/>
    </source>
</evidence>
<dbReference type="SUPFAM" id="SSF54285">
    <property type="entry name" value="MoaD/ThiS"/>
    <property type="match status" value="1"/>
</dbReference>
<accession>A0ABV5GB03</accession>